<comment type="caution">
    <text evidence="1">The sequence shown here is derived from an EMBL/GenBank/DDBJ whole genome shotgun (WGS) entry which is preliminary data.</text>
</comment>
<evidence type="ECO:0000313" key="1">
    <source>
        <dbReference type="EMBL" id="MPC60815.1"/>
    </source>
</evidence>
<protein>
    <submittedName>
        <fullName evidence="1">Uncharacterized protein</fullName>
    </submittedName>
</protein>
<gene>
    <name evidence="1" type="ORF">E2C01_054872</name>
</gene>
<sequence length="100" mass="11357">MLCGLARVAGVGKLVWLTRERAGQGRAGNNRRPLLKKRFELLTSRGLHNTTAYMPPLLHLKLVLDCSFLFLHVPQQTQQQLCEEERHIRTGLARQCALLV</sequence>
<name>A0A5B7GTU1_PORTR</name>
<reference evidence="1 2" key="1">
    <citation type="submission" date="2019-05" db="EMBL/GenBank/DDBJ databases">
        <title>Another draft genome of Portunus trituberculatus and its Hox gene families provides insights of decapod evolution.</title>
        <authorList>
            <person name="Jeong J.-H."/>
            <person name="Song I."/>
            <person name="Kim S."/>
            <person name="Choi T."/>
            <person name="Kim D."/>
            <person name="Ryu S."/>
            <person name="Kim W."/>
        </authorList>
    </citation>
    <scope>NUCLEOTIDE SEQUENCE [LARGE SCALE GENOMIC DNA]</scope>
    <source>
        <tissue evidence="1">Muscle</tissue>
    </source>
</reference>
<dbReference type="EMBL" id="VSRR010017928">
    <property type="protein sequence ID" value="MPC60815.1"/>
    <property type="molecule type" value="Genomic_DNA"/>
</dbReference>
<dbReference type="Proteomes" id="UP000324222">
    <property type="component" value="Unassembled WGS sequence"/>
</dbReference>
<organism evidence="1 2">
    <name type="scientific">Portunus trituberculatus</name>
    <name type="common">Swimming crab</name>
    <name type="synonym">Neptunus trituberculatus</name>
    <dbReference type="NCBI Taxonomy" id="210409"/>
    <lineage>
        <taxon>Eukaryota</taxon>
        <taxon>Metazoa</taxon>
        <taxon>Ecdysozoa</taxon>
        <taxon>Arthropoda</taxon>
        <taxon>Crustacea</taxon>
        <taxon>Multicrustacea</taxon>
        <taxon>Malacostraca</taxon>
        <taxon>Eumalacostraca</taxon>
        <taxon>Eucarida</taxon>
        <taxon>Decapoda</taxon>
        <taxon>Pleocyemata</taxon>
        <taxon>Brachyura</taxon>
        <taxon>Eubrachyura</taxon>
        <taxon>Portunoidea</taxon>
        <taxon>Portunidae</taxon>
        <taxon>Portuninae</taxon>
        <taxon>Portunus</taxon>
    </lineage>
</organism>
<evidence type="ECO:0000313" key="2">
    <source>
        <dbReference type="Proteomes" id="UP000324222"/>
    </source>
</evidence>
<keyword evidence="2" id="KW-1185">Reference proteome</keyword>
<accession>A0A5B7GTU1</accession>
<dbReference type="AlphaFoldDB" id="A0A5B7GTU1"/>
<proteinExistence type="predicted"/>